<feature type="domain" description="DUF7164" evidence="1">
    <location>
        <begin position="93"/>
        <end position="450"/>
    </location>
</feature>
<evidence type="ECO:0000259" key="1">
    <source>
        <dbReference type="Pfam" id="PF23741"/>
    </source>
</evidence>
<keyword evidence="3" id="KW-1185">Reference proteome</keyword>
<dbReference type="Proteomes" id="UP000663828">
    <property type="component" value="Unassembled WGS sequence"/>
</dbReference>
<organism evidence="2 3">
    <name type="scientific">Adineta ricciae</name>
    <name type="common">Rotifer</name>
    <dbReference type="NCBI Taxonomy" id="249248"/>
    <lineage>
        <taxon>Eukaryota</taxon>
        <taxon>Metazoa</taxon>
        <taxon>Spiralia</taxon>
        <taxon>Gnathifera</taxon>
        <taxon>Rotifera</taxon>
        <taxon>Eurotatoria</taxon>
        <taxon>Bdelloidea</taxon>
        <taxon>Adinetida</taxon>
        <taxon>Adinetidae</taxon>
        <taxon>Adineta</taxon>
    </lineage>
</organism>
<reference evidence="2" key="1">
    <citation type="submission" date="2021-02" db="EMBL/GenBank/DDBJ databases">
        <authorList>
            <person name="Nowell W R."/>
        </authorList>
    </citation>
    <scope>NUCLEOTIDE SEQUENCE</scope>
</reference>
<comment type="caution">
    <text evidence="2">The sequence shown here is derived from an EMBL/GenBank/DDBJ whole genome shotgun (WGS) entry which is preliminary data.</text>
</comment>
<dbReference type="Pfam" id="PF23741">
    <property type="entry name" value="DUF7164"/>
    <property type="match status" value="1"/>
</dbReference>
<proteinExistence type="predicted"/>
<dbReference type="EMBL" id="CAJNOR010003621">
    <property type="protein sequence ID" value="CAF1431665.1"/>
    <property type="molecule type" value="Genomic_DNA"/>
</dbReference>
<name>A0A815NGK3_ADIRI</name>
<protein>
    <recommendedName>
        <fullName evidence="1">DUF7164 domain-containing protein</fullName>
    </recommendedName>
</protein>
<dbReference type="InterPro" id="IPR055588">
    <property type="entry name" value="DUF7164"/>
</dbReference>
<sequence length="454" mass="51823">MKLPSTTNKPCVKSTIGTKVTTIDERQTTSPFKDFFPTRFILDQNDECATYFLVSSFYSSSKEVSTTTTTTTTIPILSNKTVPSLVSSKPKEKNTIRVAVVVSLAKQTSHIAEFHLLYDSWRFLEHFSPLSQQVKVDLIVFCEQPSCSQLPSFCLPLSFNNKLQPNPSCFYEELSVKIVEEWNDYLYMTSIAFLLTPQYRSTILKYDWILRVDQDAIISPALLFGLLDKHPVKLYDMQFGSTGHGTEFTYKRIRDIAKKLGYKHMGIHNLCSTWLVHPNDSIQIANLTTLIGRHFLKNEYGPHVSGIENLPAIGEWPKWWRGVTSLYAASIAINHIYSSTIAAHHQSPAIDHPSFSTSSIWHAWHIHSLHNSEPFAKFQHRDHLQEFIKEDPTKRIIRMSNTTYTQEVLNAVIKEFHEIYYNNGKFNGIISVRTYVTALAWQKAHAATGAINLN</sequence>
<evidence type="ECO:0000313" key="3">
    <source>
        <dbReference type="Proteomes" id="UP000663828"/>
    </source>
</evidence>
<evidence type="ECO:0000313" key="2">
    <source>
        <dbReference type="EMBL" id="CAF1431665.1"/>
    </source>
</evidence>
<gene>
    <name evidence="2" type="ORF">XAT740_LOCUS35811</name>
</gene>
<dbReference type="AlphaFoldDB" id="A0A815NGK3"/>
<accession>A0A815NGK3</accession>